<organism evidence="13 14">
    <name type="scientific">Faecalicatena orotica</name>
    <dbReference type="NCBI Taxonomy" id="1544"/>
    <lineage>
        <taxon>Bacteria</taxon>
        <taxon>Bacillati</taxon>
        <taxon>Bacillota</taxon>
        <taxon>Clostridia</taxon>
        <taxon>Lachnospirales</taxon>
        <taxon>Lachnospiraceae</taxon>
        <taxon>Faecalicatena</taxon>
    </lineage>
</organism>
<dbReference type="PRINTS" id="PR00032">
    <property type="entry name" value="HTHARAC"/>
</dbReference>
<dbReference type="RefSeq" id="WP_181368684.1">
    <property type="nucleotide sequence ID" value="NZ_BAAACK010000011.1"/>
</dbReference>
<dbReference type="Pfam" id="PF12833">
    <property type="entry name" value="HTH_18"/>
    <property type="match status" value="1"/>
</dbReference>
<dbReference type="CDD" id="cd17536">
    <property type="entry name" value="REC_YesN-like"/>
    <property type="match status" value="1"/>
</dbReference>
<keyword evidence="5" id="KW-0902">Two-component regulatory system</keyword>
<evidence type="ECO:0000256" key="9">
    <source>
        <dbReference type="ARBA" id="ARBA00024867"/>
    </source>
</evidence>
<dbReference type="InterPro" id="IPR020449">
    <property type="entry name" value="Tscrpt_reg_AraC-type_HTH"/>
</dbReference>
<dbReference type="PROSITE" id="PS01124">
    <property type="entry name" value="HTH_ARAC_FAMILY_2"/>
    <property type="match status" value="1"/>
</dbReference>
<dbReference type="GO" id="GO:0003700">
    <property type="term" value="F:DNA-binding transcription factor activity"/>
    <property type="evidence" value="ECO:0007669"/>
    <property type="project" value="InterPro"/>
</dbReference>
<dbReference type="InterPro" id="IPR011006">
    <property type="entry name" value="CheY-like_superfamily"/>
</dbReference>
<dbReference type="PROSITE" id="PS50110">
    <property type="entry name" value="RESPONSE_REGULATORY"/>
    <property type="match status" value="1"/>
</dbReference>
<evidence type="ECO:0000256" key="4">
    <source>
        <dbReference type="ARBA" id="ARBA00022553"/>
    </source>
</evidence>
<dbReference type="GO" id="GO:0043565">
    <property type="term" value="F:sequence-specific DNA binding"/>
    <property type="evidence" value="ECO:0007669"/>
    <property type="project" value="InterPro"/>
</dbReference>
<dbReference type="AlphaFoldDB" id="A0A2Y9BEX3"/>
<proteinExistence type="predicted"/>
<dbReference type="SMART" id="SM00342">
    <property type="entry name" value="HTH_ARAC"/>
    <property type="match status" value="1"/>
</dbReference>
<comment type="function">
    <text evidence="9">May play the central regulatory role in sporulation. It may be an element of the effector pathway responsible for the activation of sporulation genes in response to nutritional stress. Spo0A may act in concert with spo0H (a sigma factor) to control the expression of some genes that are critical to the sporulation process.</text>
</comment>
<dbReference type="InterPro" id="IPR018062">
    <property type="entry name" value="HTH_AraC-typ_CS"/>
</dbReference>
<dbReference type="SUPFAM" id="SSF46689">
    <property type="entry name" value="Homeodomain-like"/>
    <property type="match status" value="2"/>
</dbReference>
<feature type="domain" description="HTH araC/xylS-type" evidence="11">
    <location>
        <begin position="413"/>
        <end position="511"/>
    </location>
</feature>
<dbReference type="Gene3D" id="3.40.50.2300">
    <property type="match status" value="1"/>
</dbReference>
<feature type="domain" description="Response regulatory" evidence="12">
    <location>
        <begin position="3"/>
        <end position="120"/>
    </location>
</feature>
<dbReference type="PANTHER" id="PTHR42713">
    <property type="entry name" value="HISTIDINE KINASE-RELATED"/>
    <property type="match status" value="1"/>
</dbReference>
<evidence type="ECO:0000256" key="10">
    <source>
        <dbReference type="PROSITE-ProRule" id="PRU00169"/>
    </source>
</evidence>
<keyword evidence="8" id="KW-0804">Transcription</keyword>
<dbReference type="PROSITE" id="PS00041">
    <property type="entry name" value="HTH_ARAC_FAMILY_1"/>
    <property type="match status" value="1"/>
</dbReference>
<accession>A0A2Y9BEX3</accession>
<keyword evidence="4 10" id="KW-0597">Phosphoprotein</keyword>
<dbReference type="InterPro" id="IPR009057">
    <property type="entry name" value="Homeodomain-like_sf"/>
</dbReference>
<comment type="caution">
    <text evidence="13">The sequence shown here is derived from an EMBL/GenBank/DDBJ whole genome shotgun (WGS) entry which is preliminary data.</text>
</comment>
<evidence type="ECO:0000256" key="2">
    <source>
        <dbReference type="ARBA" id="ARBA00018672"/>
    </source>
</evidence>
<dbReference type="SMART" id="SM00448">
    <property type="entry name" value="REC"/>
    <property type="match status" value="1"/>
</dbReference>
<name>A0A2Y9BEX3_9FIRM</name>
<evidence type="ECO:0000256" key="3">
    <source>
        <dbReference type="ARBA" id="ARBA00022490"/>
    </source>
</evidence>
<dbReference type="SUPFAM" id="SSF52172">
    <property type="entry name" value="CheY-like"/>
    <property type="match status" value="1"/>
</dbReference>
<evidence type="ECO:0000256" key="5">
    <source>
        <dbReference type="ARBA" id="ARBA00023012"/>
    </source>
</evidence>
<dbReference type="Pfam" id="PF00072">
    <property type="entry name" value="Response_reg"/>
    <property type="match status" value="1"/>
</dbReference>
<evidence type="ECO:0000259" key="12">
    <source>
        <dbReference type="PROSITE" id="PS50110"/>
    </source>
</evidence>
<evidence type="ECO:0000313" key="14">
    <source>
        <dbReference type="Proteomes" id="UP000245845"/>
    </source>
</evidence>
<evidence type="ECO:0000256" key="6">
    <source>
        <dbReference type="ARBA" id="ARBA00023015"/>
    </source>
</evidence>
<dbReference type="EMBL" id="QGDL01000007">
    <property type="protein sequence ID" value="PWJ28879.1"/>
    <property type="molecule type" value="Genomic_DNA"/>
</dbReference>
<keyword evidence="14" id="KW-1185">Reference proteome</keyword>
<sequence length="532" mass="61846">MYQILIVDDEPMVKIALKTLLNWEEFGFSICASASDGKEALSLVKKFQPDIIITDLKMPVMDGLELIKALKKQSYPGKILVLSNYGDYEYVRQALKSGAIDYMLKISLNKDDLLEQLKNCADLLSPIQNTRESSVYDPSFNELLLKTYFTDTDFTYEKLRNYQIQENSAYYICYITQPFQKKFTNKRGEILSPSIIKNLLLENFNYLPSDSFIQMNINSFIILYPEKTAAETELTVWELGQHIYSCFSQFLSLSLYIIVTRTALHLEKLKDIGFKCAEASHSCFYDNFSPVYIDELSLQHFFNFMDYRSFASELLTSLSKSEHADSIKDFDLFMEKCKTERIHPEILKSYIYRMCSYMELTLSASSYINLTELQTSIETCTDLTELSLVLYEFFTQIHSFIRNDTRFYKKEVVECICYIQNHYHEKITLTELSASIGISENYLCKIFKDDTGTSIVQYIHSLRMEKAAALISENNLMLWEIAEAVGINDQFYFNRLFKKIYGMTPSQYKELKKCKTNDGLKTVPDFNKFTKG</sequence>
<dbReference type="InterPro" id="IPR001789">
    <property type="entry name" value="Sig_transdc_resp-reg_receiver"/>
</dbReference>
<evidence type="ECO:0000256" key="7">
    <source>
        <dbReference type="ARBA" id="ARBA00023125"/>
    </source>
</evidence>
<reference evidence="13 14" key="1">
    <citation type="submission" date="2018-05" db="EMBL/GenBank/DDBJ databases">
        <title>The Hungate 1000. A catalogue of reference genomes from the rumen microbiome.</title>
        <authorList>
            <person name="Kelly W."/>
        </authorList>
    </citation>
    <scope>NUCLEOTIDE SEQUENCE [LARGE SCALE GENOMIC DNA]</scope>
    <source>
        <strain evidence="13 14">NLAE-zl-C242</strain>
    </source>
</reference>
<keyword evidence="7" id="KW-0238">DNA-binding</keyword>
<dbReference type="GO" id="GO:0005737">
    <property type="term" value="C:cytoplasm"/>
    <property type="evidence" value="ECO:0007669"/>
    <property type="project" value="UniProtKB-SubCell"/>
</dbReference>
<keyword evidence="3" id="KW-0963">Cytoplasm</keyword>
<dbReference type="Gene3D" id="1.10.10.60">
    <property type="entry name" value="Homeodomain-like"/>
    <property type="match status" value="2"/>
</dbReference>
<evidence type="ECO:0000256" key="8">
    <source>
        <dbReference type="ARBA" id="ARBA00023163"/>
    </source>
</evidence>
<dbReference type="InterPro" id="IPR051552">
    <property type="entry name" value="HptR"/>
</dbReference>
<evidence type="ECO:0000313" key="13">
    <source>
        <dbReference type="EMBL" id="PWJ28879.1"/>
    </source>
</evidence>
<dbReference type="GO" id="GO:0000160">
    <property type="term" value="P:phosphorelay signal transduction system"/>
    <property type="evidence" value="ECO:0007669"/>
    <property type="project" value="UniProtKB-KW"/>
</dbReference>
<comment type="subcellular location">
    <subcellularLocation>
        <location evidence="1">Cytoplasm</location>
    </subcellularLocation>
</comment>
<dbReference type="Proteomes" id="UP000245845">
    <property type="component" value="Unassembled WGS sequence"/>
</dbReference>
<keyword evidence="6" id="KW-0805">Transcription regulation</keyword>
<evidence type="ECO:0000256" key="1">
    <source>
        <dbReference type="ARBA" id="ARBA00004496"/>
    </source>
</evidence>
<feature type="modified residue" description="4-aspartylphosphate" evidence="10">
    <location>
        <position position="55"/>
    </location>
</feature>
<gene>
    <name evidence="13" type="ORF">A8806_10727</name>
</gene>
<evidence type="ECO:0000259" key="11">
    <source>
        <dbReference type="PROSITE" id="PS01124"/>
    </source>
</evidence>
<dbReference type="InterPro" id="IPR018060">
    <property type="entry name" value="HTH_AraC"/>
</dbReference>
<dbReference type="PANTHER" id="PTHR42713:SF3">
    <property type="entry name" value="TRANSCRIPTIONAL REGULATORY PROTEIN HPTR"/>
    <property type="match status" value="1"/>
</dbReference>
<protein>
    <recommendedName>
        <fullName evidence="2">Stage 0 sporulation protein A homolog</fullName>
    </recommendedName>
</protein>